<dbReference type="Gene3D" id="1.20.1250.20">
    <property type="entry name" value="MFS general substrate transporter like domains"/>
    <property type="match status" value="1"/>
</dbReference>
<dbReference type="PROSITE" id="PS50850">
    <property type="entry name" value="MFS"/>
    <property type="match status" value="1"/>
</dbReference>
<evidence type="ECO:0000256" key="9">
    <source>
        <dbReference type="SAM" id="Phobius"/>
    </source>
</evidence>
<keyword evidence="8 9" id="KW-0472">Membrane</keyword>
<dbReference type="InterPro" id="IPR011701">
    <property type="entry name" value="MFS"/>
</dbReference>
<dbReference type="InterPro" id="IPR036259">
    <property type="entry name" value="MFS_trans_sf"/>
</dbReference>
<dbReference type="PANTHER" id="PTHR23535">
    <property type="entry name" value="SUGAR EFFLUX TRANSPORTER A-RELATED"/>
    <property type="match status" value="1"/>
</dbReference>
<gene>
    <name evidence="11" type="ORF">GT019_13810</name>
</gene>
<keyword evidence="5" id="KW-0762">Sugar transport</keyword>
<reference evidence="11 12" key="1">
    <citation type="submission" date="2020-01" db="EMBL/GenBank/DDBJ databases">
        <title>Paenibacillus soybeanensis sp. nov. isolated from the nodules of soybean (Glycine max(L.) Merr).</title>
        <authorList>
            <person name="Wang H."/>
        </authorList>
    </citation>
    <scope>NUCLEOTIDE SEQUENCE [LARGE SCALE GENOMIC DNA]</scope>
    <source>
        <strain evidence="11 12">T1</strain>
    </source>
</reference>
<evidence type="ECO:0000313" key="11">
    <source>
        <dbReference type="EMBL" id="NBD24956.1"/>
    </source>
</evidence>
<keyword evidence="7 9" id="KW-1133">Transmembrane helix</keyword>
<evidence type="ECO:0000256" key="7">
    <source>
        <dbReference type="ARBA" id="ARBA00022989"/>
    </source>
</evidence>
<dbReference type="InterPro" id="IPR020846">
    <property type="entry name" value="MFS_dom"/>
</dbReference>
<evidence type="ECO:0000256" key="2">
    <source>
        <dbReference type="ARBA" id="ARBA00006523"/>
    </source>
</evidence>
<feature type="transmembrane region" description="Helical" evidence="9">
    <location>
        <begin position="75"/>
        <end position="97"/>
    </location>
</feature>
<feature type="domain" description="Major facilitator superfamily (MFS) profile" evidence="10">
    <location>
        <begin position="34"/>
        <end position="255"/>
    </location>
</feature>
<name>A0ABW9XRC5_9BACL</name>
<dbReference type="PANTHER" id="PTHR23535:SF2">
    <property type="entry name" value="SUGAR EFFLUX TRANSPORTER A-RELATED"/>
    <property type="match status" value="1"/>
</dbReference>
<evidence type="ECO:0000256" key="3">
    <source>
        <dbReference type="ARBA" id="ARBA00022448"/>
    </source>
</evidence>
<comment type="caution">
    <text evidence="11">The sequence shown here is derived from an EMBL/GenBank/DDBJ whole genome shotgun (WGS) entry which is preliminary data.</text>
</comment>
<evidence type="ECO:0000256" key="5">
    <source>
        <dbReference type="ARBA" id="ARBA00022597"/>
    </source>
</evidence>
<dbReference type="EMBL" id="JAAAMV010000009">
    <property type="protein sequence ID" value="NBD24956.1"/>
    <property type="molecule type" value="Genomic_DNA"/>
</dbReference>
<comment type="subcellular location">
    <subcellularLocation>
        <location evidence="1">Cell membrane</location>
        <topology evidence="1">Multi-pass membrane protein</topology>
    </subcellularLocation>
</comment>
<dbReference type="SUPFAM" id="SSF103473">
    <property type="entry name" value="MFS general substrate transporter"/>
    <property type="match status" value="1"/>
</dbReference>
<comment type="similarity">
    <text evidence="2">Belongs to the major facilitator superfamily. Set transporter family.</text>
</comment>
<protein>
    <submittedName>
        <fullName evidence="11">MFS transporter</fullName>
    </submittedName>
</protein>
<organism evidence="11 12">
    <name type="scientific">Paenibacillus glycinis</name>
    <dbReference type="NCBI Taxonomy" id="2697035"/>
    <lineage>
        <taxon>Bacteria</taxon>
        <taxon>Bacillati</taxon>
        <taxon>Bacillota</taxon>
        <taxon>Bacilli</taxon>
        <taxon>Bacillales</taxon>
        <taxon>Paenibacillaceae</taxon>
        <taxon>Paenibacillus</taxon>
    </lineage>
</organism>
<accession>A0ABW9XRC5</accession>
<evidence type="ECO:0000256" key="4">
    <source>
        <dbReference type="ARBA" id="ARBA00022475"/>
    </source>
</evidence>
<proteinExistence type="inferred from homology"/>
<keyword evidence="4" id="KW-1003">Cell membrane</keyword>
<evidence type="ECO:0000256" key="6">
    <source>
        <dbReference type="ARBA" id="ARBA00022692"/>
    </source>
</evidence>
<feature type="transmembrane region" description="Helical" evidence="9">
    <location>
        <begin position="136"/>
        <end position="156"/>
    </location>
</feature>
<evidence type="ECO:0000313" key="12">
    <source>
        <dbReference type="Proteomes" id="UP000665561"/>
    </source>
</evidence>
<keyword evidence="6 9" id="KW-0812">Transmembrane</keyword>
<evidence type="ECO:0000256" key="1">
    <source>
        <dbReference type="ARBA" id="ARBA00004651"/>
    </source>
</evidence>
<feature type="transmembrane region" description="Helical" evidence="9">
    <location>
        <begin position="222"/>
        <end position="241"/>
    </location>
</feature>
<feature type="transmembrane region" description="Helical" evidence="9">
    <location>
        <begin position="109"/>
        <end position="129"/>
    </location>
</feature>
<keyword evidence="12" id="KW-1185">Reference proteome</keyword>
<sequence>MRSLVSFGFLIGPLGGALLLGALSYKGLFWGTAVVYLSIAASVMLFLPSGLHGSTRKNKAKRISAFRDKKFRQPMCAFILLFAVNAVNSINTPLFIVNELQGTHAEVGLAVSVCAGLEIPIMIVLGALNRKISNRMLMIGGCLIAMLYFLLLSVSTQSWELIAAQLLQATFVAIVMGNGLSYFTGLLPHAPGIATTFYANSSTIGRLVGSLGSGFIAQYIGFRYVNEVCLIIAAFALLIFWRSRAQATASMDGAA</sequence>
<dbReference type="Proteomes" id="UP000665561">
    <property type="component" value="Unassembled WGS sequence"/>
</dbReference>
<feature type="transmembrane region" description="Helical" evidence="9">
    <location>
        <begin position="34"/>
        <end position="54"/>
    </location>
</feature>
<dbReference type="Pfam" id="PF07690">
    <property type="entry name" value="MFS_1"/>
    <property type="match status" value="1"/>
</dbReference>
<evidence type="ECO:0000256" key="8">
    <source>
        <dbReference type="ARBA" id="ARBA00023136"/>
    </source>
</evidence>
<evidence type="ECO:0000259" key="10">
    <source>
        <dbReference type="PROSITE" id="PS50850"/>
    </source>
</evidence>
<keyword evidence="3" id="KW-0813">Transport</keyword>